<feature type="domain" description="Zn(2)-C6 fungal-type" evidence="7">
    <location>
        <begin position="40"/>
        <end position="70"/>
    </location>
</feature>
<comment type="subcellular location">
    <subcellularLocation>
        <location evidence="1">Nucleus</location>
    </subcellularLocation>
</comment>
<feature type="compositionally biased region" description="Polar residues" evidence="6">
    <location>
        <begin position="763"/>
        <end position="801"/>
    </location>
</feature>
<accession>A0AA38RZI2</accession>
<reference evidence="8" key="1">
    <citation type="submission" date="2022-07" db="EMBL/GenBank/DDBJ databases">
        <title>Fungi with potential for degradation of polypropylene.</title>
        <authorList>
            <person name="Gostincar C."/>
        </authorList>
    </citation>
    <scope>NUCLEOTIDE SEQUENCE</scope>
    <source>
        <strain evidence="8">EXF-13287</strain>
    </source>
</reference>
<dbReference type="InterPro" id="IPR050815">
    <property type="entry name" value="TF_fung"/>
</dbReference>
<dbReference type="PANTHER" id="PTHR47338">
    <property type="entry name" value="ZN(II)2CYS6 TRANSCRIPTION FACTOR (EUROFUNG)-RELATED"/>
    <property type="match status" value="1"/>
</dbReference>
<dbReference type="InterPro" id="IPR001138">
    <property type="entry name" value="Zn2Cys6_DnaBD"/>
</dbReference>
<proteinExistence type="predicted"/>
<feature type="compositionally biased region" description="Low complexity" evidence="6">
    <location>
        <begin position="695"/>
        <end position="704"/>
    </location>
</feature>
<dbReference type="Gene3D" id="4.10.240.10">
    <property type="entry name" value="Zn(2)-C6 fungal-type DNA-binding domain"/>
    <property type="match status" value="1"/>
</dbReference>
<evidence type="ECO:0000259" key="7">
    <source>
        <dbReference type="PROSITE" id="PS50048"/>
    </source>
</evidence>
<feature type="region of interest" description="Disordered" evidence="6">
    <location>
        <begin position="618"/>
        <end position="657"/>
    </location>
</feature>
<dbReference type="InterPro" id="IPR036864">
    <property type="entry name" value="Zn2-C6_fun-type_DNA-bd_sf"/>
</dbReference>
<evidence type="ECO:0000256" key="2">
    <source>
        <dbReference type="ARBA" id="ARBA00022723"/>
    </source>
</evidence>
<dbReference type="GO" id="GO:0006351">
    <property type="term" value="P:DNA-templated transcription"/>
    <property type="evidence" value="ECO:0007669"/>
    <property type="project" value="InterPro"/>
</dbReference>
<dbReference type="Pfam" id="PF00172">
    <property type="entry name" value="Zn_clus"/>
    <property type="match status" value="1"/>
</dbReference>
<feature type="compositionally biased region" description="Polar residues" evidence="6">
    <location>
        <begin position="20"/>
        <end position="33"/>
    </location>
</feature>
<keyword evidence="5" id="KW-0539">Nucleus</keyword>
<dbReference type="Proteomes" id="UP001174691">
    <property type="component" value="Unassembled WGS sequence"/>
</dbReference>
<evidence type="ECO:0000313" key="8">
    <source>
        <dbReference type="EMBL" id="KAJ9164938.1"/>
    </source>
</evidence>
<comment type="caution">
    <text evidence="8">The sequence shown here is derived from an EMBL/GenBank/DDBJ whole genome shotgun (WGS) entry which is preliminary data.</text>
</comment>
<keyword evidence="2" id="KW-0479">Metal-binding</keyword>
<keyword evidence="3" id="KW-0805">Transcription regulation</keyword>
<dbReference type="AlphaFoldDB" id="A0AA38RZI2"/>
<dbReference type="PROSITE" id="PS50048">
    <property type="entry name" value="ZN2_CY6_FUNGAL_2"/>
    <property type="match status" value="1"/>
</dbReference>
<evidence type="ECO:0000256" key="1">
    <source>
        <dbReference type="ARBA" id="ARBA00004123"/>
    </source>
</evidence>
<evidence type="ECO:0000256" key="3">
    <source>
        <dbReference type="ARBA" id="ARBA00023015"/>
    </source>
</evidence>
<dbReference type="CDD" id="cd12148">
    <property type="entry name" value="fungal_TF_MHR"/>
    <property type="match status" value="1"/>
</dbReference>
<evidence type="ECO:0000313" key="9">
    <source>
        <dbReference type="Proteomes" id="UP001174691"/>
    </source>
</evidence>
<gene>
    <name evidence="8" type="ORF">NKR19_g950</name>
</gene>
<keyword evidence="4" id="KW-0804">Transcription</keyword>
<dbReference type="EMBL" id="JANBVN010000008">
    <property type="protein sequence ID" value="KAJ9164938.1"/>
    <property type="molecule type" value="Genomic_DNA"/>
</dbReference>
<dbReference type="InterPro" id="IPR007219">
    <property type="entry name" value="XnlR_reg_dom"/>
</dbReference>
<name>A0AA38RZI2_9PEZI</name>
<dbReference type="GO" id="GO:0003677">
    <property type="term" value="F:DNA binding"/>
    <property type="evidence" value="ECO:0007669"/>
    <property type="project" value="InterPro"/>
</dbReference>
<dbReference type="CDD" id="cd00067">
    <property type="entry name" value="GAL4"/>
    <property type="match status" value="1"/>
</dbReference>
<dbReference type="GO" id="GO:0008270">
    <property type="term" value="F:zinc ion binding"/>
    <property type="evidence" value="ECO:0007669"/>
    <property type="project" value="InterPro"/>
</dbReference>
<feature type="region of interest" description="Disordered" evidence="6">
    <location>
        <begin position="670"/>
        <end position="844"/>
    </location>
</feature>
<dbReference type="SMART" id="SM00066">
    <property type="entry name" value="GAL4"/>
    <property type="match status" value="1"/>
</dbReference>
<dbReference type="GO" id="GO:0000981">
    <property type="term" value="F:DNA-binding transcription factor activity, RNA polymerase II-specific"/>
    <property type="evidence" value="ECO:0007669"/>
    <property type="project" value="InterPro"/>
</dbReference>
<organism evidence="8 9">
    <name type="scientific">Coniochaeta hoffmannii</name>
    <dbReference type="NCBI Taxonomy" id="91930"/>
    <lineage>
        <taxon>Eukaryota</taxon>
        <taxon>Fungi</taxon>
        <taxon>Dikarya</taxon>
        <taxon>Ascomycota</taxon>
        <taxon>Pezizomycotina</taxon>
        <taxon>Sordariomycetes</taxon>
        <taxon>Sordariomycetidae</taxon>
        <taxon>Coniochaetales</taxon>
        <taxon>Coniochaetaceae</taxon>
        <taxon>Coniochaeta</taxon>
    </lineage>
</organism>
<dbReference type="GO" id="GO:0005634">
    <property type="term" value="C:nucleus"/>
    <property type="evidence" value="ECO:0007669"/>
    <property type="project" value="UniProtKB-SubCell"/>
</dbReference>
<dbReference type="SUPFAM" id="SSF57701">
    <property type="entry name" value="Zn2/Cys6 DNA-binding domain"/>
    <property type="match status" value="1"/>
</dbReference>
<dbReference type="SMART" id="SM00906">
    <property type="entry name" value="Fungal_trans"/>
    <property type="match status" value="1"/>
</dbReference>
<feature type="compositionally biased region" description="Polar residues" evidence="6">
    <location>
        <begin position="682"/>
        <end position="692"/>
    </location>
</feature>
<protein>
    <submittedName>
        <fullName evidence="8">Transcriptional activator protein acu-15</fullName>
    </submittedName>
</protein>
<dbReference type="Pfam" id="PF04082">
    <property type="entry name" value="Fungal_trans"/>
    <property type="match status" value="1"/>
</dbReference>
<evidence type="ECO:0000256" key="4">
    <source>
        <dbReference type="ARBA" id="ARBA00023163"/>
    </source>
</evidence>
<dbReference type="PANTHER" id="PTHR47338:SF10">
    <property type="entry name" value="TRANSCRIPTION FACTOR DOMAIN-CONTAINING PROTEIN-RELATED"/>
    <property type="match status" value="1"/>
</dbReference>
<feature type="compositionally biased region" description="Low complexity" evidence="6">
    <location>
        <begin position="822"/>
        <end position="834"/>
    </location>
</feature>
<sequence>MSSSSGTPPDTIMISDPNGEAQNENGSGGNSSVPKPKRLACMICRKRKLKCDGIKPSCSTCTRLGHNCAYDEVRRKSGPKRGYVKALEERLKQVETLLKTQDVSPATSAEKGKAISISVDATSKPALPVTAAPNFTVSDPSIGIASSRDMDRWNFNGESPQNAPIDDFNFNSNLNMGMNSIDGNFTWEMIGLGLEEPLPPQETIDELHQIYFEKIHPSVPMIHKYRYLAAMNLAPAQRPPVCLRYAMWTQACSVTDKYVDLKDLFYQRARKYVEMDYVKGYGEHMISIAHAQTHVLLAAYEFKMMYFPRAWMSTGSAIRLCQMTGTHRLDGNALDVKQCLPPPRDWTEREERRRTFWMAFCQDRYASIGTGWPMTVDEKDIMSNLPSSEEAFEMSQPETTVTLSESMTPAGAGKLSSFGGIVLMACLFGRNLNHLHRPDADDGDDDSMNGEFWRRHRTLDNILLNTSLCLPPQLKLPAGLQSANVIFTNMCIHTSTICLHQAAIYKADKMRMPHSVSGESKIRCITAANEIASIMRMISHLDLAAMNPFISFCLYVAARVFVQYLKSKADDSAVQDALRFLLSAMNALKRRNPLTESFLVQLDVDLEVLGARIPKLRNAFPRSTDSPAPRPAWEQRPGAECQPTTEQEGAGPNGTAGIMAYRNECQFLRGMEDDGNPVNGPDLTTTETTDNSAAGGVSQTPSSSTGGGSRGINSQSWHGDSTASSLPTRERVVGSSGGGGNPSPYPQMHGLIPMAGGNGYDMDTSSTGLSGTSPEGQSNRPTPNSGSSDQRQQGVNSNNNLAPGGSATGLRNPRSGRTSFEASPIATSSSTSAAHQMSKGTPQTDLGAASAAAAAFYSDLPSAAGGFGMGEVGTGLTPRFTMGDAAAAGAGANEYAGWEMPGTSTGMTPVAEGVLRSIMSMGPMDTMDLGWDTETSLR</sequence>
<evidence type="ECO:0000256" key="6">
    <source>
        <dbReference type="SAM" id="MobiDB-lite"/>
    </source>
</evidence>
<feature type="compositionally biased region" description="Polar residues" evidence="6">
    <location>
        <begin position="715"/>
        <end position="727"/>
    </location>
</feature>
<feature type="region of interest" description="Disordered" evidence="6">
    <location>
        <begin position="1"/>
        <end position="34"/>
    </location>
</feature>
<keyword evidence="9" id="KW-1185">Reference proteome</keyword>
<evidence type="ECO:0000256" key="5">
    <source>
        <dbReference type="ARBA" id="ARBA00023242"/>
    </source>
</evidence>
<dbReference type="PROSITE" id="PS00463">
    <property type="entry name" value="ZN2_CY6_FUNGAL_1"/>
    <property type="match status" value="1"/>
</dbReference>